<reference evidence="2" key="1">
    <citation type="submission" date="2020-09" db="EMBL/GenBank/DDBJ databases">
        <title>Genome-Enabled Discovery of Anthraquinone Biosynthesis in Senna tora.</title>
        <authorList>
            <person name="Kang S.-H."/>
            <person name="Pandey R.P."/>
            <person name="Lee C.-M."/>
            <person name="Sim J.-S."/>
            <person name="Jeong J.-T."/>
            <person name="Choi B.-S."/>
            <person name="Jung M."/>
            <person name="Ginzburg D."/>
            <person name="Zhao K."/>
            <person name="Won S.Y."/>
            <person name="Oh T.-J."/>
            <person name="Yu Y."/>
            <person name="Kim N.-H."/>
            <person name="Lee O.R."/>
            <person name="Lee T.-H."/>
            <person name="Bashyal P."/>
            <person name="Kim T.-S."/>
            <person name="Lee W.-H."/>
            <person name="Kawkins C."/>
            <person name="Kim C.-K."/>
            <person name="Kim J.S."/>
            <person name="Ahn B.O."/>
            <person name="Rhee S.Y."/>
            <person name="Sohng J.K."/>
        </authorList>
    </citation>
    <scope>NUCLEOTIDE SEQUENCE</scope>
    <source>
        <tissue evidence="2">Leaf</tissue>
    </source>
</reference>
<name>A0A834TLL7_9FABA</name>
<dbReference type="EMBL" id="JAAIUW010000008">
    <property type="protein sequence ID" value="KAF7819659.1"/>
    <property type="molecule type" value="Genomic_DNA"/>
</dbReference>
<keyword evidence="3" id="KW-1185">Reference proteome</keyword>
<feature type="region of interest" description="Disordered" evidence="1">
    <location>
        <begin position="101"/>
        <end position="127"/>
    </location>
</feature>
<proteinExistence type="predicted"/>
<evidence type="ECO:0000256" key="1">
    <source>
        <dbReference type="SAM" id="MobiDB-lite"/>
    </source>
</evidence>
<sequence length="160" mass="17453">MEDQEVLESQGDEWSCPSSEMRIQGICSLLSEVLIGLTLAEGMEVAAAAKLHEQARELVGFKMGVKRGKKRMVQQAQNVSLSLSSGQFLPPSKHALIHDLHGEQASSHSSKLGQIHAPDVPKPQLLEQPEMPQPQFSVSVLHALNRLPPNVAPLVWLGRA</sequence>
<comment type="caution">
    <text evidence="2">The sequence shown here is derived from an EMBL/GenBank/DDBJ whole genome shotgun (WGS) entry which is preliminary data.</text>
</comment>
<evidence type="ECO:0000313" key="3">
    <source>
        <dbReference type="Proteomes" id="UP000634136"/>
    </source>
</evidence>
<dbReference type="Proteomes" id="UP000634136">
    <property type="component" value="Unassembled WGS sequence"/>
</dbReference>
<dbReference type="OrthoDB" id="10608005at2759"/>
<accession>A0A834TLL7</accession>
<protein>
    <submittedName>
        <fullName evidence="2">Uncharacterized protein</fullName>
    </submittedName>
</protein>
<organism evidence="2 3">
    <name type="scientific">Senna tora</name>
    <dbReference type="NCBI Taxonomy" id="362788"/>
    <lineage>
        <taxon>Eukaryota</taxon>
        <taxon>Viridiplantae</taxon>
        <taxon>Streptophyta</taxon>
        <taxon>Embryophyta</taxon>
        <taxon>Tracheophyta</taxon>
        <taxon>Spermatophyta</taxon>
        <taxon>Magnoliopsida</taxon>
        <taxon>eudicotyledons</taxon>
        <taxon>Gunneridae</taxon>
        <taxon>Pentapetalae</taxon>
        <taxon>rosids</taxon>
        <taxon>fabids</taxon>
        <taxon>Fabales</taxon>
        <taxon>Fabaceae</taxon>
        <taxon>Caesalpinioideae</taxon>
        <taxon>Cassia clade</taxon>
        <taxon>Senna</taxon>
    </lineage>
</organism>
<dbReference type="AlphaFoldDB" id="A0A834TLL7"/>
<evidence type="ECO:0000313" key="2">
    <source>
        <dbReference type="EMBL" id="KAF7819659.1"/>
    </source>
</evidence>
<gene>
    <name evidence="2" type="ORF">G2W53_025114</name>
</gene>